<name>A0A840MSB8_9PROT</name>
<dbReference type="EMBL" id="JACHHY010000024">
    <property type="protein sequence ID" value="MBB5020047.1"/>
    <property type="molecule type" value="Genomic_DNA"/>
</dbReference>
<feature type="compositionally biased region" description="Acidic residues" evidence="1">
    <location>
        <begin position="58"/>
        <end position="67"/>
    </location>
</feature>
<feature type="region of interest" description="Disordered" evidence="1">
    <location>
        <begin position="58"/>
        <end position="82"/>
    </location>
</feature>
<evidence type="ECO:0000313" key="3">
    <source>
        <dbReference type="Proteomes" id="UP000575898"/>
    </source>
</evidence>
<comment type="caution">
    <text evidence="2">The sequence shown here is derived from an EMBL/GenBank/DDBJ whole genome shotgun (WGS) entry which is preliminary data.</text>
</comment>
<dbReference type="AlphaFoldDB" id="A0A840MSB8"/>
<protein>
    <submittedName>
        <fullName evidence="2">Uncharacterized protein</fullName>
    </submittedName>
</protein>
<keyword evidence="3" id="KW-1185">Reference proteome</keyword>
<accession>A0A840MSB8</accession>
<proteinExistence type="predicted"/>
<organism evidence="2 3">
    <name type="scientific">Chitinivorax tropicus</name>
    <dbReference type="NCBI Taxonomy" id="714531"/>
    <lineage>
        <taxon>Bacteria</taxon>
        <taxon>Pseudomonadati</taxon>
        <taxon>Pseudomonadota</taxon>
        <taxon>Betaproteobacteria</taxon>
        <taxon>Chitinivorax</taxon>
    </lineage>
</organism>
<evidence type="ECO:0000313" key="2">
    <source>
        <dbReference type="EMBL" id="MBB5020047.1"/>
    </source>
</evidence>
<sequence>MREINSTLVGTDLLAMLAEEEPLEEDIGILDSDGKVLGVVISPEAYRFFLKKLEEEEEEDRLDDESVNEFHRRPPVFSSSRL</sequence>
<evidence type="ECO:0000256" key="1">
    <source>
        <dbReference type="SAM" id="MobiDB-lite"/>
    </source>
</evidence>
<gene>
    <name evidence="2" type="ORF">HNQ59_003360</name>
</gene>
<reference evidence="2 3" key="1">
    <citation type="submission" date="2020-08" db="EMBL/GenBank/DDBJ databases">
        <title>Genomic Encyclopedia of Type Strains, Phase IV (KMG-IV): sequencing the most valuable type-strain genomes for metagenomic binning, comparative biology and taxonomic classification.</title>
        <authorList>
            <person name="Goeker M."/>
        </authorList>
    </citation>
    <scope>NUCLEOTIDE SEQUENCE [LARGE SCALE GENOMIC DNA]</scope>
    <source>
        <strain evidence="2 3">DSM 27165</strain>
    </source>
</reference>
<dbReference type="Proteomes" id="UP000575898">
    <property type="component" value="Unassembled WGS sequence"/>
</dbReference>
<dbReference type="RefSeq" id="WP_184041460.1">
    <property type="nucleotide sequence ID" value="NZ_JACHHY010000024.1"/>
</dbReference>